<dbReference type="EMBL" id="LANW01000001">
    <property type="protein sequence ID" value="KJV67521.1"/>
    <property type="molecule type" value="Genomic_DNA"/>
</dbReference>
<gene>
    <name evidence="1" type="ORF">APHNP_1525</name>
</gene>
<name>A0A0F3NIA8_ANAPH</name>
<sequence>MHFRVAVLPLEHVLGITLLGVAQYVYCAESIIRSGICKFLSTERSCSAETSKYVDRASCRCCRR</sequence>
<reference evidence="1 2" key="1">
    <citation type="submission" date="2015-01" db="EMBL/GenBank/DDBJ databases">
        <title>Genome Sequencing of Rickettsiales.</title>
        <authorList>
            <person name="Daugherty S.C."/>
            <person name="Su Q."/>
            <person name="Abolude K."/>
            <person name="Beier-Sexton M."/>
            <person name="Carlyon J.A."/>
            <person name="Carter R."/>
            <person name="Day N.P."/>
            <person name="Dumler S.J."/>
            <person name="Dyachenko V."/>
            <person name="Godinez A."/>
            <person name="Kurtti T.J."/>
            <person name="Lichay M."/>
            <person name="Mullins K.E."/>
            <person name="Ott S."/>
            <person name="Pappas-Brown V."/>
            <person name="Paris D.H."/>
            <person name="Patel P."/>
            <person name="Richards A.L."/>
            <person name="Sadzewicz L."/>
            <person name="Sears K."/>
            <person name="Seidman D."/>
            <person name="Sengamalay N."/>
            <person name="Stenos J."/>
            <person name="Tallon L.J."/>
            <person name="Vincent G."/>
            <person name="Fraser C.M."/>
            <person name="Munderloh U."/>
            <person name="Dunning-Hotopp J.C."/>
        </authorList>
    </citation>
    <scope>NUCLEOTIDE SEQUENCE [LARGE SCALE GENOMIC DNA]</scope>
    <source>
        <strain evidence="1 2">ApNP</strain>
    </source>
</reference>
<dbReference type="AlphaFoldDB" id="A0A0F3NIA8"/>
<evidence type="ECO:0000313" key="2">
    <source>
        <dbReference type="Proteomes" id="UP000033385"/>
    </source>
</evidence>
<protein>
    <submittedName>
        <fullName evidence="1">Uncharacterized protein</fullName>
    </submittedName>
</protein>
<organism evidence="1 2">
    <name type="scientific">Anaplasma phagocytophilum str. ApNP</name>
    <dbReference type="NCBI Taxonomy" id="1359153"/>
    <lineage>
        <taxon>Bacteria</taxon>
        <taxon>Pseudomonadati</taxon>
        <taxon>Pseudomonadota</taxon>
        <taxon>Alphaproteobacteria</taxon>
        <taxon>Rickettsiales</taxon>
        <taxon>Anaplasmataceae</taxon>
        <taxon>Anaplasma</taxon>
        <taxon>phagocytophilum group</taxon>
    </lineage>
</organism>
<proteinExistence type="predicted"/>
<evidence type="ECO:0000313" key="1">
    <source>
        <dbReference type="EMBL" id="KJV67521.1"/>
    </source>
</evidence>
<dbReference type="Proteomes" id="UP000033385">
    <property type="component" value="Unassembled WGS sequence"/>
</dbReference>
<comment type="caution">
    <text evidence="1">The sequence shown here is derived from an EMBL/GenBank/DDBJ whole genome shotgun (WGS) entry which is preliminary data.</text>
</comment>
<accession>A0A0F3NIA8</accession>
<dbReference type="PATRIC" id="fig|1359153.3.peg.1558"/>